<dbReference type="Gene3D" id="3.40.50.2300">
    <property type="match status" value="1"/>
</dbReference>
<name>A0A2T5J967_9SPHI</name>
<dbReference type="PANTHER" id="PTHR43214">
    <property type="entry name" value="TWO-COMPONENT RESPONSE REGULATOR"/>
    <property type="match status" value="1"/>
</dbReference>
<dbReference type="InterPro" id="IPR058245">
    <property type="entry name" value="NreC/VraR/RcsB-like_REC"/>
</dbReference>
<dbReference type="RefSeq" id="WP_107828586.1">
    <property type="nucleotide sequence ID" value="NZ_CP160205.1"/>
</dbReference>
<feature type="modified residue" description="4-aspartylphosphate" evidence="3">
    <location>
        <position position="53"/>
    </location>
</feature>
<dbReference type="GO" id="GO:0000160">
    <property type="term" value="P:phosphorelay signal transduction system"/>
    <property type="evidence" value="ECO:0007669"/>
    <property type="project" value="InterPro"/>
</dbReference>
<comment type="caution">
    <text evidence="6">The sequence shown here is derived from an EMBL/GenBank/DDBJ whole genome shotgun (WGS) entry which is preliminary data.</text>
</comment>
<sequence>MKNIGLIEDNESLRAVFTAYFNASSTFDVVFSAGDIKDALQIKDAVPQILLLDVDLPSGSGIDAIPLLQQNFPGTKIIILSSLKDANLTKQAIQNGAWGYLLKTSSLDYINESLMRIDDEGRPFSPETISHLFKQTTAAPQETSLTKRELEIVRLMSEGKLNKLVADELCISHFTVNQHLKHIYKKLNVNSKPELVAWYLSYAR</sequence>
<dbReference type="SMART" id="SM00448">
    <property type="entry name" value="REC"/>
    <property type="match status" value="1"/>
</dbReference>
<dbReference type="SMART" id="SM00421">
    <property type="entry name" value="HTH_LUXR"/>
    <property type="match status" value="1"/>
</dbReference>
<dbReference type="AlphaFoldDB" id="A0A2T5J967"/>
<dbReference type="PRINTS" id="PR00038">
    <property type="entry name" value="HTHLUXR"/>
</dbReference>
<dbReference type="Pfam" id="PF00196">
    <property type="entry name" value="GerE"/>
    <property type="match status" value="1"/>
</dbReference>
<dbReference type="InterPro" id="IPR039420">
    <property type="entry name" value="WalR-like"/>
</dbReference>
<dbReference type="SUPFAM" id="SSF52172">
    <property type="entry name" value="CheY-like"/>
    <property type="match status" value="1"/>
</dbReference>
<proteinExistence type="predicted"/>
<evidence type="ECO:0000259" key="4">
    <source>
        <dbReference type="PROSITE" id="PS50043"/>
    </source>
</evidence>
<dbReference type="InterPro" id="IPR001789">
    <property type="entry name" value="Sig_transdc_resp-reg_receiver"/>
</dbReference>
<dbReference type="OrthoDB" id="9797341at2"/>
<dbReference type="InterPro" id="IPR011006">
    <property type="entry name" value="CheY-like_superfamily"/>
</dbReference>
<dbReference type="EMBL" id="QAOQ01000004">
    <property type="protein sequence ID" value="PTQ96623.1"/>
    <property type="molecule type" value="Genomic_DNA"/>
</dbReference>
<dbReference type="GO" id="GO:0003677">
    <property type="term" value="F:DNA binding"/>
    <property type="evidence" value="ECO:0007669"/>
    <property type="project" value="UniProtKB-KW"/>
</dbReference>
<dbReference type="InterPro" id="IPR000792">
    <property type="entry name" value="Tscrpt_reg_LuxR_C"/>
</dbReference>
<dbReference type="GO" id="GO:0006355">
    <property type="term" value="P:regulation of DNA-templated transcription"/>
    <property type="evidence" value="ECO:0007669"/>
    <property type="project" value="InterPro"/>
</dbReference>
<dbReference type="CDD" id="cd06170">
    <property type="entry name" value="LuxR_C_like"/>
    <property type="match status" value="1"/>
</dbReference>
<dbReference type="Pfam" id="PF00072">
    <property type="entry name" value="Response_reg"/>
    <property type="match status" value="1"/>
</dbReference>
<keyword evidence="7" id="KW-1185">Reference proteome</keyword>
<feature type="domain" description="Response regulatory" evidence="5">
    <location>
        <begin position="3"/>
        <end position="118"/>
    </location>
</feature>
<dbReference type="PROSITE" id="PS50110">
    <property type="entry name" value="RESPONSE_REGULATORY"/>
    <property type="match status" value="1"/>
</dbReference>
<dbReference type="PANTHER" id="PTHR43214:SF43">
    <property type="entry name" value="TWO-COMPONENT RESPONSE REGULATOR"/>
    <property type="match status" value="1"/>
</dbReference>
<evidence type="ECO:0000259" key="5">
    <source>
        <dbReference type="PROSITE" id="PS50110"/>
    </source>
</evidence>
<feature type="domain" description="HTH luxR-type" evidence="4">
    <location>
        <begin position="138"/>
        <end position="203"/>
    </location>
</feature>
<evidence type="ECO:0000256" key="1">
    <source>
        <dbReference type="ARBA" id="ARBA00022553"/>
    </source>
</evidence>
<reference evidence="6 7" key="1">
    <citation type="submission" date="2018-04" db="EMBL/GenBank/DDBJ databases">
        <title>Genomic Encyclopedia of Archaeal and Bacterial Type Strains, Phase II (KMG-II): from individual species to whole genera.</title>
        <authorList>
            <person name="Goeker M."/>
        </authorList>
    </citation>
    <scope>NUCLEOTIDE SEQUENCE [LARGE SCALE GENOMIC DNA]</scope>
    <source>
        <strain evidence="6 7">DSM 26809</strain>
    </source>
</reference>
<evidence type="ECO:0000256" key="3">
    <source>
        <dbReference type="PROSITE-ProRule" id="PRU00169"/>
    </source>
</evidence>
<dbReference type="InterPro" id="IPR016032">
    <property type="entry name" value="Sig_transdc_resp-reg_C-effctor"/>
</dbReference>
<evidence type="ECO:0000256" key="2">
    <source>
        <dbReference type="ARBA" id="ARBA00023125"/>
    </source>
</evidence>
<keyword evidence="1 3" id="KW-0597">Phosphoprotein</keyword>
<keyword evidence="2" id="KW-0238">DNA-binding</keyword>
<dbReference type="PROSITE" id="PS50043">
    <property type="entry name" value="HTH_LUXR_2"/>
    <property type="match status" value="1"/>
</dbReference>
<organism evidence="6 7">
    <name type="scientific">Mucilaginibacter yixingensis</name>
    <dbReference type="NCBI Taxonomy" id="1295612"/>
    <lineage>
        <taxon>Bacteria</taxon>
        <taxon>Pseudomonadati</taxon>
        <taxon>Bacteroidota</taxon>
        <taxon>Sphingobacteriia</taxon>
        <taxon>Sphingobacteriales</taxon>
        <taxon>Sphingobacteriaceae</taxon>
        <taxon>Mucilaginibacter</taxon>
    </lineage>
</organism>
<dbReference type="Proteomes" id="UP000244168">
    <property type="component" value="Unassembled WGS sequence"/>
</dbReference>
<dbReference type="CDD" id="cd17535">
    <property type="entry name" value="REC_NarL-like"/>
    <property type="match status" value="1"/>
</dbReference>
<evidence type="ECO:0000313" key="7">
    <source>
        <dbReference type="Proteomes" id="UP000244168"/>
    </source>
</evidence>
<protein>
    <submittedName>
        <fullName evidence="6">LuxR family two component transcriptional regulator</fullName>
    </submittedName>
</protein>
<gene>
    <name evidence="6" type="ORF">C8P68_104108</name>
</gene>
<evidence type="ECO:0000313" key="6">
    <source>
        <dbReference type="EMBL" id="PTQ96623.1"/>
    </source>
</evidence>
<accession>A0A2T5J967</accession>
<dbReference type="SUPFAM" id="SSF46894">
    <property type="entry name" value="C-terminal effector domain of the bipartite response regulators"/>
    <property type="match status" value="1"/>
</dbReference>
<dbReference type="PROSITE" id="PS00622">
    <property type="entry name" value="HTH_LUXR_1"/>
    <property type="match status" value="1"/>
</dbReference>